<feature type="transmembrane region" description="Helical" evidence="13">
    <location>
        <begin position="272"/>
        <end position="291"/>
    </location>
</feature>
<feature type="transmembrane region" description="Helical" evidence="13">
    <location>
        <begin position="132"/>
        <end position="154"/>
    </location>
</feature>
<feature type="domain" description="G-protein coupled receptors family 1 profile" evidence="14">
    <location>
        <begin position="41"/>
        <end position="289"/>
    </location>
</feature>
<dbReference type="PANTHER" id="PTHR26454">
    <property type="entry name" value="OLFACTORY RECEPTOR"/>
    <property type="match status" value="1"/>
</dbReference>
<dbReference type="GO" id="GO:0005886">
    <property type="term" value="C:plasma membrane"/>
    <property type="evidence" value="ECO:0007669"/>
    <property type="project" value="UniProtKB-SubCell"/>
</dbReference>
<keyword evidence="11 12" id="KW-0807">Transducer</keyword>
<dbReference type="InterPro" id="IPR000725">
    <property type="entry name" value="Olfact_rcpt"/>
</dbReference>
<dbReference type="PROSITE" id="PS50262">
    <property type="entry name" value="G_PROTEIN_RECEP_F1_2"/>
    <property type="match status" value="1"/>
</dbReference>
<evidence type="ECO:0000313" key="16">
    <source>
        <dbReference type="Proteomes" id="UP000770717"/>
    </source>
</evidence>
<dbReference type="Proteomes" id="UP000770717">
    <property type="component" value="Unassembled WGS sequence"/>
</dbReference>
<proteinExistence type="inferred from homology"/>
<dbReference type="InterPro" id="IPR047132">
    <property type="entry name" value="Olfact_rcpt_6C-like"/>
</dbReference>
<evidence type="ECO:0000256" key="7">
    <source>
        <dbReference type="ARBA" id="ARBA00023040"/>
    </source>
</evidence>
<keyword evidence="4 12" id="KW-0812">Transmembrane</keyword>
<evidence type="ECO:0000256" key="5">
    <source>
        <dbReference type="ARBA" id="ARBA00022725"/>
    </source>
</evidence>
<evidence type="ECO:0000256" key="12">
    <source>
        <dbReference type="RuleBase" id="RU000688"/>
    </source>
</evidence>
<evidence type="ECO:0000256" key="4">
    <source>
        <dbReference type="ARBA" id="ARBA00022692"/>
    </source>
</evidence>
<accession>A0A8J6C881</accession>
<dbReference type="PROSITE" id="PS00237">
    <property type="entry name" value="G_PROTEIN_RECEP_F1_1"/>
    <property type="match status" value="1"/>
</dbReference>
<keyword evidence="8 13" id="KW-0472">Membrane</keyword>
<keyword evidence="10" id="KW-0325">Glycoprotein</keyword>
<comment type="similarity">
    <text evidence="12">Belongs to the G-protein coupled receptor 1 family.</text>
</comment>
<evidence type="ECO:0000256" key="10">
    <source>
        <dbReference type="ARBA" id="ARBA00023180"/>
    </source>
</evidence>
<evidence type="ECO:0000256" key="1">
    <source>
        <dbReference type="ARBA" id="ARBA00004651"/>
    </source>
</evidence>
<dbReference type="AlphaFoldDB" id="A0A8J6C881"/>
<keyword evidence="5 13" id="KW-0552">Olfaction</keyword>
<dbReference type="PANTHER" id="PTHR26454:SF1">
    <property type="entry name" value="OLFACTORY RECEPTOR"/>
    <property type="match status" value="1"/>
</dbReference>
<feature type="transmembrane region" description="Helical" evidence="13">
    <location>
        <begin position="60"/>
        <end position="82"/>
    </location>
</feature>
<dbReference type="InterPro" id="IPR017452">
    <property type="entry name" value="GPCR_Rhodpsn_7TM"/>
</dbReference>
<keyword evidence="9 12" id="KW-0675">Receptor</keyword>
<gene>
    <name evidence="15" type="ORF">GDO78_016822</name>
</gene>
<keyword evidence="7 12" id="KW-0297">G-protein coupled receptor</keyword>
<sequence>MEETNGTIVDEFILQGFPGSVLLHTVMFIALLVIYIVTLAGNILIIIIVSMDYRLHLPMYFFIVCLSCLEVIAISTVVPKFVIILFSATPSISKVGCFVQSYLFYFTSTADLLLLTVMSIDRCVAICCPLRYSSIMINSICFGLMFGCLIPPFFTLLYPTIIISNLPFCGNVLNHFFCETTAMLKLICIDISLIKLNSLFSSILILIGCLLITTVSYLLIVITVIRLPTDTGRQKTFSTCVSHLTMLSLFFGSAIFILIRPPKEYSVETDKVVNLVSTVLAPLLNPFVYSLRNQKVKKCIQDAFKQIRIL</sequence>
<dbReference type="PRINTS" id="PR00245">
    <property type="entry name" value="OLFACTORYR"/>
</dbReference>
<evidence type="ECO:0000256" key="8">
    <source>
        <dbReference type="ARBA" id="ARBA00023136"/>
    </source>
</evidence>
<dbReference type="Gene3D" id="1.20.1070.10">
    <property type="entry name" value="Rhodopsin 7-helix transmembrane proteins"/>
    <property type="match status" value="1"/>
</dbReference>
<dbReference type="FunFam" id="1.20.1070.10:FF:000010">
    <property type="entry name" value="Olfactory receptor"/>
    <property type="match status" value="1"/>
</dbReference>
<dbReference type="EMBL" id="WNTK01002130">
    <property type="protein sequence ID" value="KAG9466312.1"/>
    <property type="molecule type" value="Genomic_DNA"/>
</dbReference>
<reference evidence="15" key="1">
    <citation type="thesis" date="2020" institute="ProQuest LLC" country="789 East Eisenhower Parkway, Ann Arbor, MI, USA">
        <title>Comparative Genomics and Chromosome Evolution.</title>
        <authorList>
            <person name="Mudd A.B."/>
        </authorList>
    </citation>
    <scope>NUCLEOTIDE SEQUENCE</scope>
    <source>
        <strain evidence="15">HN-11 Male</strain>
        <tissue evidence="15">Kidney and liver</tissue>
    </source>
</reference>
<organism evidence="15 16">
    <name type="scientific">Eleutherodactylus coqui</name>
    <name type="common">Puerto Rican coqui</name>
    <dbReference type="NCBI Taxonomy" id="57060"/>
    <lineage>
        <taxon>Eukaryota</taxon>
        <taxon>Metazoa</taxon>
        <taxon>Chordata</taxon>
        <taxon>Craniata</taxon>
        <taxon>Vertebrata</taxon>
        <taxon>Euteleostomi</taxon>
        <taxon>Amphibia</taxon>
        <taxon>Batrachia</taxon>
        <taxon>Anura</taxon>
        <taxon>Neobatrachia</taxon>
        <taxon>Hyloidea</taxon>
        <taxon>Eleutherodactylidae</taxon>
        <taxon>Eleutherodactylinae</taxon>
        <taxon>Eleutherodactylus</taxon>
        <taxon>Eleutherodactylus</taxon>
    </lineage>
</organism>
<evidence type="ECO:0000256" key="2">
    <source>
        <dbReference type="ARBA" id="ARBA00022475"/>
    </source>
</evidence>
<keyword evidence="6 13" id="KW-1133">Transmembrane helix</keyword>
<evidence type="ECO:0000256" key="3">
    <source>
        <dbReference type="ARBA" id="ARBA00022606"/>
    </source>
</evidence>
<keyword evidence="2 13" id="KW-1003">Cell membrane</keyword>
<feature type="transmembrane region" description="Helical" evidence="13">
    <location>
        <begin position="21"/>
        <end position="48"/>
    </location>
</feature>
<dbReference type="SUPFAM" id="SSF81321">
    <property type="entry name" value="Family A G protein-coupled receptor-like"/>
    <property type="match status" value="1"/>
</dbReference>
<name>A0A8J6C881_ELECQ</name>
<dbReference type="InterPro" id="IPR000276">
    <property type="entry name" value="GPCR_Rhodpsn"/>
</dbReference>
<evidence type="ECO:0000313" key="15">
    <source>
        <dbReference type="EMBL" id="KAG9466312.1"/>
    </source>
</evidence>
<feature type="transmembrane region" description="Helical" evidence="13">
    <location>
        <begin position="237"/>
        <end position="260"/>
    </location>
</feature>
<dbReference type="Pfam" id="PF13853">
    <property type="entry name" value="7tm_4"/>
    <property type="match status" value="1"/>
</dbReference>
<comment type="subcellular location">
    <subcellularLocation>
        <location evidence="1 13">Cell membrane</location>
        <topology evidence="1 13">Multi-pass membrane protein</topology>
    </subcellularLocation>
</comment>
<dbReference type="OrthoDB" id="9902777at2759"/>
<evidence type="ECO:0000256" key="13">
    <source>
        <dbReference type="RuleBase" id="RU363047"/>
    </source>
</evidence>
<evidence type="ECO:0000256" key="11">
    <source>
        <dbReference type="ARBA" id="ARBA00023224"/>
    </source>
</evidence>
<comment type="caution">
    <text evidence="15">The sequence shown here is derived from an EMBL/GenBank/DDBJ whole genome shotgun (WGS) entry which is preliminary data.</text>
</comment>
<keyword evidence="16" id="KW-1185">Reference proteome</keyword>
<dbReference type="GO" id="GO:0004984">
    <property type="term" value="F:olfactory receptor activity"/>
    <property type="evidence" value="ECO:0007669"/>
    <property type="project" value="InterPro"/>
</dbReference>
<feature type="transmembrane region" description="Helical" evidence="13">
    <location>
        <begin position="102"/>
        <end position="120"/>
    </location>
</feature>
<protein>
    <recommendedName>
        <fullName evidence="13">Olfactory receptor</fullName>
    </recommendedName>
</protein>
<evidence type="ECO:0000259" key="14">
    <source>
        <dbReference type="PROSITE" id="PS50262"/>
    </source>
</evidence>
<evidence type="ECO:0000256" key="6">
    <source>
        <dbReference type="ARBA" id="ARBA00022989"/>
    </source>
</evidence>
<feature type="transmembrane region" description="Helical" evidence="13">
    <location>
        <begin position="203"/>
        <end position="225"/>
    </location>
</feature>
<dbReference type="PRINTS" id="PR00237">
    <property type="entry name" value="GPCRRHODOPSN"/>
</dbReference>
<dbReference type="GO" id="GO:0004930">
    <property type="term" value="F:G protein-coupled receptor activity"/>
    <property type="evidence" value="ECO:0007669"/>
    <property type="project" value="UniProtKB-KW"/>
</dbReference>
<evidence type="ECO:0000256" key="9">
    <source>
        <dbReference type="ARBA" id="ARBA00023170"/>
    </source>
</evidence>
<keyword evidence="3 13" id="KW-0716">Sensory transduction</keyword>